<dbReference type="InterPro" id="IPR027417">
    <property type="entry name" value="P-loop_NTPase"/>
</dbReference>
<name>A0A9P9GXU4_FUSSL</name>
<reference evidence="3" key="1">
    <citation type="journal article" date="2021" name="Nat. Commun.">
        <title>Genetic determinants of endophytism in the Arabidopsis root mycobiome.</title>
        <authorList>
            <person name="Mesny F."/>
            <person name="Miyauchi S."/>
            <person name="Thiergart T."/>
            <person name="Pickel B."/>
            <person name="Atanasova L."/>
            <person name="Karlsson M."/>
            <person name="Huettel B."/>
            <person name="Barry K.W."/>
            <person name="Haridas S."/>
            <person name="Chen C."/>
            <person name="Bauer D."/>
            <person name="Andreopoulos W."/>
            <person name="Pangilinan J."/>
            <person name="LaButti K."/>
            <person name="Riley R."/>
            <person name="Lipzen A."/>
            <person name="Clum A."/>
            <person name="Drula E."/>
            <person name="Henrissat B."/>
            <person name="Kohler A."/>
            <person name="Grigoriev I.V."/>
            <person name="Martin F.M."/>
            <person name="Hacquard S."/>
        </authorList>
    </citation>
    <scope>NUCLEOTIDE SEQUENCE</scope>
    <source>
        <strain evidence="3">FSSC 5 MPI-SDFR-AT-0091</strain>
    </source>
</reference>
<comment type="caution">
    <text evidence="3">The sequence shown here is derived from an EMBL/GenBank/DDBJ whole genome shotgun (WGS) entry which is preliminary data.</text>
</comment>
<dbReference type="OrthoDB" id="5086500at2759"/>
<keyword evidence="2" id="KW-1133">Transmembrane helix</keyword>
<feature type="compositionally biased region" description="Polar residues" evidence="1">
    <location>
        <begin position="618"/>
        <end position="630"/>
    </location>
</feature>
<dbReference type="PANTHER" id="PTHR46082">
    <property type="entry name" value="ATP/GTP-BINDING PROTEIN-RELATED"/>
    <property type="match status" value="1"/>
</dbReference>
<evidence type="ECO:0000256" key="1">
    <source>
        <dbReference type="SAM" id="MobiDB-lite"/>
    </source>
</evidence>
<proteinExistence type="predicted"/>
<dbReference type="InterPro" id="IPR053137">
    <property type="entry name" value="NLR-like"/>
</dbReference>
<evidence type="ECO:0008006" key="5">
    <source>
        <dbReference type="Google" id="ProtNLM"/>
    </source>
</evidence>
<keyword evidence="2" id="KW-0812">Transmembrane</keyword>
<dbReference type="SUPFAM" id="SSF52540">
    <property type="entry name" value="P-loop containing nucleoside triphosphate hydrolases"/>
    <property type="match status" value="1"/>
</dbReference>
<dbReference type="InterPro" id="IPR011990">
    <property type="entry name" value="TPR-like_helical_dom_sf"/>
</dbReference>
<gene>
    <name evidence="3" type="ORF">B0J15DRAFT_514988</name>
</gene>
<organism evidence="3 4">
    <name type="scientific">Fusarium solani</name>
    <name type="common">Filamentous fungus</name>
    <dbReference type="NCBI Taxonomy" id="169388"/>
    <lineage>
        <taxon>Eukaryota</taxon>
        <taxon>Fungi</taxon>
        <taxon>Dikarya</taxon>
        <taxon>Ascomycota</taxon>
        <taxon>Pezizomycotina</taxon>
        <taxon>Sordariomycetes</taxon>
        <taxon>Hypocreomycetidae</taxon>
        <taxon>Hypocreales</taxon>
        <taxon>Nectriaceae</taxon>
        <taxon>Fusarium</taxon>
        <taxon>Fusarium solani species complex</taxon>
    </lineage>
</organism>
<feature type="region of interest" description="Disordered" evidence="1">
    <location>
        <begin position="607"/>
        <end position="636"/>
    </location>
</feature>
<evidence type="ECO:0000313" key="3">
    <source>
        <dbReference type="EMBL" id="KAH7247101.1"/>
    </source>
</evidence>
<evidence type="ECO:0000313" key="4">
    <source>
        <dbReference type="Proteomes" id="UP000736672"/>
    </source>
</evidence>
<dbReference type="Gene3D" id="3.40.50.300">
    <property type="entry name" value="P-loop containing nucleotide triphosphate hydrolases"/>
    <property type="match status" value="1"/>
</dbReference>
<dbReference type="AlphaFoldDB" id="A0A9P9GXU4"/>
<dbReference type="Gene3D" id="1.25.40.10">
    <property type="entry name" value="Tetratricopeptide repeat domain"/>
    <property type="match status" value="1"/>
</dbReference>
<protein>
    <recommendedName>
        <fullName evidence="5">NB-ARC domain-containing protein</fullName>
    </recommendedName>
</protein>
<keyword evidence="2" id="KW-0472">Membrane</keyword>
<feature type="transmembrane region" description="Helical" evidence="2">
    <location>
        <begin position="874"/>
        <end position="895"/>
    </location>
</feature>
<dbReference type="PANTHER" id="PTHR46082:SF6">
    <property type="entry name" value="AAA+ ATPASE DOMAIN-CONTAINING PROTEIN-RELATED"/>
    <property type="match status" value="1"/>
</dbReference>
<accession>A0A9P9GXU4</accession>
<dbReference type="Proteomes" id="UP000736672">
    <property type="component" value="Unassembled WGS sequence"/>
</dbReference>
<feature type="transmembrane region" description="Helical" evidence="2">
    <location>
        <begin position="845"/>
        <end position="868"/>
    </location>
</feature>
<dbReference type="EMBL" id="JAGTJS010000016">
    <property type="protein sequence ID" value="KAH7247101.1"/>
    <property type="molecule type" value="Genomic_DNA"/>
</dbReference>
<sequence length="899" mass="102337">MASSFFTSELSPDQGATWNVELFVGVVALCFTLLGLLSGLYDSIPPSIGGPIARYLWPPRARAVSTEFLVPYYHGSRFVGRVEILDQVKRELTTTSKRGILERLRTVQPRICLYGPNGVGKTKIALHHVYSLKEAHPDTSIFWVQANNIEQFYESYASIAQKCNIPGSSNIGFNPLDLVPWWLENKAKSPWFMVVDGADDMESFFQTDQGKKMAGLAKVNDCSHGAILFTTTNPESSLFVGASMIEVEKLNKDEARQLIRNALGYLEPQEDVDLLSSWLDNLPLAITLAISYIITNRISIKEYIDLLRGVWPSVVDLRDPLDATDPKEPKIQPGQLEREDDSASELVQHASLFYRQGILEVFLNRYQTAESPDPMSTYDSLRKRRMSSALFSRNDNILEMHRLVQLVTQKLLLHKGAMLRAADKAMSAFWWSYPYGEPIAHSTLTTYLLNAFFIFRCYGRFSWENSTPHLAVIQTLRVYFESRGRWKDMAMRYAQNVVQSVEKLGEEHPETLDIMSKLSFIYMHQRRWEDAEMLQSYLLEVKCEVLGDGALLMEMSRHRRRLIASNRRLPYDTFSRLVIDPSCGKQLFDDFSSSTPESLQALQQNLQNPNLSPDEGQHSGTFSNQGSTGRSDLAWPWPTFIPGNGFNKFLGRKKEEATTLPTHTHPRISQPVVSTTPYLLMCIDRGRYFTGFYQHVLQNVEDDTQLFQFLRDNVSQHRGISSWLTFRSVSAISLTRFEADNNKFAEVHRHKEICDKDCVCIPPAERVQNDEYDCSPSPTVKPTQVPVIGTNRLTHYFLKPHAFHGPQRTILNQLPKRAEGPLSTPQDSMQLGWGIHIQEGWHWRYIYFVVVVVFVIGGLVFGIAWSVAKKDIQSAFSIAATWVAMAPLLFGWIAVRDLQ</sequence>
<evidence type="ECO:0000256" key="2">
    <source>
        <dbReference type="SAM" id="Phobius"/>
    </source>
</evidence>
<keyword evidence="4" id="KW-1185">Reference proteome</keyword>